<feature type="repeat" description="ANK" evidence="3">
    <location>
        <begin position="1470"/>
        <end position="1502"/>
    </location>
</feature>
<dbReference type="Gene3D" id="1.25.40.20">
    <property type="entry name" value="Ankyrin repeat-containing domain"/>
    <property type="match status" value="6"/>
</dbReference>
<accession>A0A9W9T1U1</accession>
<dbReference type="EMBL" id="JAPQKP010000002">
    <property type="protein sequence ID" value="KAJ5206329.1"/>
    <property type="molecule type" value="Genomic_DNA"/>
</dbReference>
<keyword evidence="7" id="KW-1185">Reference proteome</keyword>
<evidence type="ECO:0000313" key="7">
    <source>
        <dbReference type="Proteomes" id="UP001150879"/>
    </source>
</evidence>
<dbReference type="Pfam" id="PF00023">
    <property type="entry name" value="Ank"/>
    <property type="match status" value="1"/>
</dbReference>
<feature type="repeat" description="ANK" evidence="3">
    <location>
        <begin position="1058"/>
        <end position="1090"/>
    </location>
</feature>
<dbReference type="InterPro" id="IPR056884">
    <property type="entry name" value="NPHP3-like_N"/>
</dbReference>
<reference evidence="6" key="2">
    <citation type="journal article" date="2023" name="IMA Fungus">
        <title>Comparative genomic study of the Penicillium genus elucidates a diverse pangenome and 15 lateral gene transfer events.</title>
        <authorList>
            <person name="Petersen C."/>
            <person name="Sorensen T."/>
            <person name="Nielsen M.R."/>
            <person name="Sondergaard T.E."/>
            <person name="Sorensen J.L."/>
            <person name="Fitzpatrick D.A."/>
            <person name="Frisvad J.C."/>
            <person name="Nielsen K.L."/>
        </authorList>
    </citation>
    <scope>NUCLEOTIDE SEQUENCE</scope>
    <source>
        <strain evidence="6">IBT 16849</strain>
    </source>
</reference>
<dbReference type="InterPro" id="IPR027417">
    <property type="entry name" value="P-loop_NTPase"/>
</dbReference>
<dbReference type="SUPFAM" id="SSF48403">
    <property type="entry name" value="Ankyrin repeat"/>
    <property type="match status" value="4"/>
</dbReference>
<evidence type="ECO:0008006" key="8">
    <source>
        <dbReference type="Google" id="ProtNLM"/>
    </source>
</evidence>
<evidence type="ECO:0000313" key="6">
    <source>
        <dbReference type="EMBL" id="KAJ5206329.1"/>
    </source>
</evidence>
<feature type="repeat" description="ANK" evidence="3">
    <location>
        <begin position="716"/>
        <end position="748"/>
    </location>
</feature>
<feature type="repeat" description="ANK" evidence="3">
    <location>
        <begin position="749"/>
        <end position="781"/>
    </location>
</feature>
<dbReference type="InterPro" id="IPR036770">
    <property type="entry name" value="Ankyrin_rpt-contain_sf"/>
</dbReference>
<dbReference type="SUPFAM" id="SSF52540">
    <property type="entry name" value="P-loop containing nucleoside triphosphate hydrolases"/>
    <property type="match status" value="1"/>
</dbReference>
<dbReference type="Pfam" id="PF24883">
    <property type="entry name" value="NPHP3_N"/>
    <property type="match status" value="1"/>
</dbReference>
<dbReference type="Pfam" id="PF12796">
    <property type="entry name" value="Ank_2"/>
    <property type="match status" value="4"/>
</dbReference>
<feature type="repeat" description="ANK" evidence="3">
    <location>
        <begin position="1698"/>
        <end position="1726"/>
    </location>
</feature>
<dbReference type="Gene3D" id="3.40.50.300">
    <property type="entry name" value="P-loop containing nucleotide triphosphate hydrolases"/>
    <property type="match status" value="1"/>
</dbReference>
<reference evidence="6" key="1">
    <citation type="submission" date="2022-11" db="EMBL/GenBank/DDBJ databases">
        <authorList>
            <person name="Petersen C."/>
        </authorList>
    </citation>
    <scope>NUCLEOTIDE SEQUENCE</scope>
    <source>
        <strain evidence="6">IBT 16849</strain>
    </source>
</reference>
<feature type="repeat" description="ANK" evidence="3">
    <location>
        <begin position="1134"/>
        <end position="1166"/>
    </location>
</feature>
<evidence type="ECO:0000256" key="1">
    <source>
        <dbReference type="ARBA" id="ARBA00022737"/>
    </source>
</evidence>
<evidence type="ECO:0000259" key="5">
    <source>
        <dbReference type="Pfam" id="PF24883"/>
    </source>
</evidence>
<dbReference type="PROSITE" id="PS50088">
    <property type="entry name" value="ANK_REPEAT"/>
    <property type="match status" value="7"/>
</dbReference>
<gene>
    <name evidence="6" type="ORF">N7472_002777</name>
</gene>
<organism evidence="6 7">
    <name type="scientific">Penicillium cf. griseofulvum</name>
    <dbReference type="NCBI Taxonomy" id="2972120"/>
    <lineage>
        <taxon>Eukaryota</taxon>
        <taxon>Fungi</taxon>
        <taxon>Dikarya</taxon>
        <taxon>Ascomycota</taxon>
        <taxon>Pezizomycotina</taxon>
        <taxon>Eurotiomycetes</taxon>
        <taxon>Eurotiomycetidae</taxon>
        <taxon>Eurotiales</taxon>
        <taxon>Aspergillaceae</taxon>
        <taxon>Penicillium</taxon>
    </lineage>
</organism>
<dbReference type="PANTHER" id="PTHR24198:SF165">
    <property type="entry name" value="ANKYRIN REPEAT-CONTAINING PROTEIN-RELATED"/>
    <property type="match status" value="1"/>
</dbReference>
<comment type="caution">
    <text evidence="6">The sequence shown here is derived from an EMBL/GenBank/DDBJ whole genome shotgun (WGS) entry which is preliminary data.</text>
</comment>
<dbReference type="InterPro" id="IPR054471">
    <property type="entry name" value="GPIID_WHD"/>
</dbReference>
<keyword evidence="1" id="KW-0677">Repeat</keyword>
<protein>
    <recommendedName>
        <fullName evidence="8">NACHT domain-containing protein</fullName>
    </recommendedName>
</protein>
<feature type="domain" description="GPI inositol-deacylase winged helix" evidence="4">
    <location>
        <begin position="506"/>
        <end position="582"/>
    </location>
</feature>
<dbReference type="Pfam" id="PF22939">
    <property type="entry name" value="WHD_GPIID"/>
    <property type="match status" value="1"/>
</dbReference>
<dbReference type="Pfam" id="PF13637">
    <property type="entry name" value="Ank_4"/>
    <property type="match status" value="1"/>
</dbReference>
<name>A0A9W9T1U1_9EURO</name>
<dbReference type="GO" id="GO:0005737">
    <property type="term" value="C:cytoplasm"/>
    <property type="evidence" value="ECO:0007669"/>
    <property type="project" value="TreeGrafter"/>
</dbReference>
<dbReference type="PANTHER" id="PTHR24198">
    <property type="entry name" value="ANKYRIN REPEAT AND PROTEIN KINASE DOMAIN-CONTAINING PROTEIN"/>
    <property type="match status" value="1"/>
</dbReference>
<proteinExistence type="predicted"/>
<dbReference type="PRINTS" id="PR01415">
    <property type="entry name" value="ANKYRIN"/>
</dbReference>
<keyword evidence="2 3" id="KW-0040">ANK repeat</keyword>
<evidence type="ECO:0000256" key="2">
    <source>
        <dbReference type="ARBA" id="ARBA00023043"/>
    </source>
</evidence>
<evidence type="ECO:0000256" key="3">
    <source>
        <dbReference type="PROSITE-ProRule" id="PRU00023"/>
    </source>
</evidence>
<dbReference type="PROSITE" id="PS50297">
    <property type="entry name" value="ANK_REP_REGION"/>
    <property type="match status" value="7"/>
</dbReference>
<dbReference type="SMART" id="SM00248">
    <property type="entry name" value="ANK"/>
    <property type="match status" value="20"/>
</dbReference>
<evidence type="ECO:0000259" key="4">
    <source>
        <dbReference type="Pfam" id="PF22939"/>
    </source>
</evidence>
<feature type="repeat" description="ANK" evidence="3">
    <location>
        <begin position="1645"/>
        <end position="1677"/>
    </location>
</feature>
<sequence length="1805" mass="201725">MLDWAERFAILALRLCPAYGHLGFRANLYLYALSSPKVQISTKKIPDETMAELVGLLVSIGGLVQLAGQITKLSYSYVSDIKSAPKTQKLYLQEVSALTDVLFRVEKAIRETETTGLELPLCPSSLNEEALQECRRQLSVLHLDLDKRLRRLVWPFQEKEVKKYIDLLHRYRSLFADFLSINLMFEDPSPLRVKHLESKLIRSRSVASATYKKVATIDQEQIRQYLYSLFPASDNILRSRPKACPGTGKWFLGSQNVERWRAGAPSLLWCHGAPGVGKSLLSSITIDHLWDKKSDTTSSVVYIFCQFSSREQQNLTAILQCMIRQVIEQADEKVLLTMKHLFADPMKQREAAGLAEGFSAACVLKSTYLLVDGLDEVVGADGLLPYLSSFVGSECKVMVTSRDLSHIRKAMDSATKMEICSQSEDLEIYIDSRFQTNELPPGAQKLIEKITEKSGKMFLHTKLILDEILDLTTVRQMQKALEKKSTGLDQVYQSTLQRIDMQPRAKRELARRFIGWVVFAKRRLKVDEVIHAFAVEDDEDYIEEDNFVSLDLLLRSCVGLVMLHDDKTIAMVHATAYEFFASTVLLPHEMEIDIAQTCLRYLCLSPFKAGPCTSRLEMSRRFHEMPFLDYASRHWASAEEELKPLVLFFICNEKLLNAAVQALHFRSELEADLLDPLFDSIPQNQTALHVAAYWNLTGILGILIESELSTSLADTHGWTPLHYCCANRHFPSAELLVRSGADVNAADNQGWTPLFWASFTGSLDIVRLLLSEHAKYTQRSKYGWTALHWAISRGETDVVLELVRHHQSQLSRVTKADIRTLSVDDLRRLNTPENTSPIQIAAESKHTSIFDLLVAQFEAPGSAEEENFQKIWSRESFKVPVSQSTWQNSIKAQINGTPMPGAESIAGETYVEQNPYVYFRHELAKEDPSAWKSILLCSAIQDADFQAAKLFLELGADVNYISENGSLLKVAAHQRDPRFVQALLEKGANWQTEMDVLNLAISLGNLETAKVIIDSDIIPVNELYGYEAPLHAAAGQKDPRFALHLLSRGAQVELPDWLGRTALDIAVTNGFVETAQALIDGGADVNESSCRGCLMNAVSLAGGDIIPPERRASGTELTRILLSKGADPSFQDEEGKTALHVAATSRSVKCIELLMAAGSKVETVDKSGRTPIHTMMESVKNNWDVEEVEEAIRLLLRGLSDDAVITLFAKKTCRSLNPESSGDDKIHLDTPLTCVLRQQYWSIARLLMAFGAQSPSAPSFLPILMDAVRSLEYQIVESLIWNGVSPGDDAALALVEGIVNRLGDEPSALLSSPSRNNITMAEIMRMFAKARLPTLRKLSPKEIVQASQQILTCLVSTSANLNFYDPEENKTPLLLAVEKVPIAQVTAALLEFGANCLYSSGNGFDSVLTAAVVNNTESLRVLIAHALTSPKPGHWTQHLEYQYELSDKEIFDKICLALKHTEKLDHKDSNGRTLLHHAAEKGNLDLVLSLICHGAHADVPDEDGWFPIHCAVFSSYASPRDDEQRRQPRHDIVTHLLPMNMLEHTFQHHFDLSVDARASLRDAEIYQQILHTENKKGSTMLAGALEYSDEIMFLHLLELENDFNSSATLSPWHPSLLYHASARGMAKTVSFLLESNADIEKTDGCGWRPLHGAARWGQIEIAERLITAGASVCASTTQFHEDSFTCLHHDGELWNGHPLHLAVMEGDVDMVELLLKHGADVCANTGCFKSPDGNIRGPTALHIALYPQIWHLEDQEDRHEEYLKIARMLIEKGAPVEGVLDQLQVNDIPKFEGFEDVWDKIRGQI</sequence>
<dbReference type="Proteomes" id="UP001150879">
    <property type="component" value="Unassembled WGS sequence"/>
</dbReference>
<dbReference type="InterPro" id="IPR002110">
    <property type="entry name" value="Ankyrin_rpt"/>
</dbReference>
<feature type="domain" description="Nephrocystin 3-like N-terminal" evidence="5">
    <location>
        <begin position="246"/>
        <end position="402"/>
    </location>
</feature>